<gene>
    <name evidence="10" type="ORF">PMACD_LOCUS7435</name>
</gene>
<keyword evidence="6 9" id="KW-0472">Membrane</keyword>
<dbReference type="Proteomes" id="UP000663880">
    <property type="component" value="Unassembled WGS sequence"/>
</dbReference>
<organism evidence="10 11">
    <name type="scientific">Pieris macdunnoughi</name>
    <dbReference type="NCBI Taxonomy" id="345717"/>
    <lineage>
        <taxon>Eukaryota</taxon>
        <taxon>Metazoa</taxon>
        <taxon>Ecdysozoa</taxon>
        <taxon>Arthropoda</taxon>
        <taxon>Hexapoda</taxon>
        <taxon>Insecta</taxon>
        <taxon>Pterygota</taxon>
        <taxon>Neoptera</taxon>
        <taxon>Endopterygota</taxon>
        <taxon>Lepidoptera</taxon>
        <taxon>Glossata</taxon>
        <taxon>Ditrysia</taxon>
        <taxon>Papilionoidea</taxon>
        <taxon>Pieridae</taxon>
        <taxon>Pierinae</taxon>
        <taxon>Pieris</taxon>
    </lineage>
</organism>
<keyword evidence="2" id="KW-0716">Sensory transduction</keyword>
<evidence type="ECO:0000256" key="2">
    <source>
        <dbReference type="ARBA" id="ARBA00022606"/>
    </source>
</evidence>
<comment type="caution">
    <text evidence="10">The sequence shown here is derived from an EMBL/GenBank/DDBJ whole genome shotgun (WGS) entry which is preliminary data.</text>
</comment>
<dbReference type="GO" id="GO:0005549">
    <property type="term" value="F:odorant binding"/>
    <property type="evidence" value="ECO:0007669"/>
    <property type="project" value="InterPro"/>
</dbReference>
<dbReference type="PANTHER" id="PTHR21137">
    <property type="entry name" value="ODORANT RECEPTOR"/>
    <property type="match status" value="1"/>
</dbReference>
<feature type="transmembrane region" description="Helical" evidence="9">
    <location>
        <begin position="185"/>
        <end position="209"/>
    </location>
</feature>
<accession>A0A821S839</accession>
<protein>
    <submittedName>
        <fullName evidence="10">Uncharacterized protein</fullName>
    </submittedName>
</protein>
<dbReference type="Pfam" id="PF02949">
    <property type="entry name" value="7tm_6"/>
    <property type="match status" value="1"/>
</dbReference>
<feature type="transmembrane region" description="Helical" evidence="9">
    <location>
        <begin position="55"/>
        <end position="77"/>
    </location>
</feature>
<evidence type="ECO:0000256" key="1">
    <source>
        <dbReference type="ARBA" id="ARBA00004141"/>
    </source>
</evidence>
<dbReference type="AlphaFoldDB" id="A0A821S839"/>
<dbReference type="GO" id="GO:0005886">
    <property type="term" value="C:plasma membrane"/>
    <property type="evidence" value="ECO:0007669"/>
    <property type="project" value="TreeGrafter"/>
</dbReference>
<name>A0A821S839_9NEOP</name>
<dbReference type="GO" id="GO:0004984">
    <property type="term" value="F:olfactory receptor activity"/>
    <property type="evidence" value="ECO:0007669"/>
    <property type="project" value="InterPro"/>
</dbReference>
<dbReference type="InterPro" id="IPR004117">
    <property type="entry name" value="7tm6_olfct_rcpt"/>
</dbReference>
<feature type="transmembrane region" description="Helical" evidence="9">
    <location>
        <begin position="103"/>
        <end position="127"/>
    </location>
</feature>
<evidence type="ECO:0000313" key="11">
    <source>
        <dbReference type="Proteomes" id="UP000663880"/>
    </source>
</evidence>
<feature type="transmembrane region" description="Helical" evidence="9">
    <location>
        <begin position="215"/>
        <end position="234"/>
    </location>
</feature>
<evidence type="ECO:0000256" key="5">
    <source>
        <dbReference type="ARBA" id="ARBA00022989"/>
    </source>
</evidence>
<evidence type="ECO:0000256" key="6">
    <source>
        <dbReference type="ARBA" id="ARBA00023136"/>
    </source>
</evidence>
<keyword evidence="3 9" id="KW-0812">Transmembrane</keyword>
<dbReference type="EMBL" id="CAJOBZ010000018">
    <property type="protein sequence ID" value="CAF4855398.1"/>
    <property type="molecule type" value="Genomic_DNA"/>
</dbReference>
<evidence type="ECO:0000256" key="9">
    <source>
        <dbReference type="SAM" id="Phobius"/>
    </source>
</evidence>
<keyword evidence="8" id="KW-0807">Transducer</keyword>
<evidence type="ECO:0000313" key="10">
    <source>
        <dbReference type="EMBL" id="CAF4855398.1"/>
    </source>
</evidence>
<sequence length="314" mass="35829">MATQDIVKLCILTVKRHEVRKVILELSELWPVDANSKKMKTVRIWTTRLSLFERLFYYCGYVAITFFLLVPLLMTIYTTLTTSKVDYQFPLHIYFFSSLQSHWAYAAAYFYIFTVGVLIHICVYIAIDFILTSITFDVSGLFAALQVDLTDMNVYNPEPENDYRLITEIVKDHQKLLRVVDNVNLIFGPLLFAQVTFSSIIICCFGFLTIVGKDLIKSLLATFGIILAMFNFCWSGQLLLDASSGIAEAAYNCPWYNRSVAFRKCILIIIIRAQKPSTLSALGFSDVTLTTLSKILSTSWSYLSLLNQMYEDIA</sequence>
<evidence type="ECO:0000256" key="4">
    <source>
        <dbReference type="ARBA" id="ARBA00022725"/>
    </source>
</evidence>
<evidence type="ECO:0000256" key="8">
    <source>
        <dbReference type="ARBA" id="ARBA00023224"/>
    </source>
</evidence>
<dbReference type="GO" id="GO:0007165">
    <property type="term" value="P:signal transduction"/>
    <property type="evidence" value="ECO:0007669"/>
    <property type="project" value="UniProtKB-KW"/>
</dbReference>
<keyword evidence="11" id="KW-1185">Reference proteome</keyword>
<comment type="subcellular location">
    <subcellularLocation>
        <location evidence="1">Membrane</location>
        <topology evidence="1">Multi-pass membrane protein</topology>
    </subcellularLocation>
</comment>
<dbReference type="PANTHER" id="PTHR21137:SF44">
    <property type="entry name" value="ODORANT RECEPTOR 13A-RELATED"/>
    <property type="match status" value="1"/>
</dbReference>
<evidence type="ECO:0000256" key="7">
    <source>
        <dbReference type="ARBA" id="ARBA00023170"/>
    </source>
</evidence>
<keyword evidence="7" id="KW-0675">Receptor</keyword>
<keyword evidence="4" id="KW-0552">Olfaction</keyword>
<proteinExistence type="predicted"/>
<reference evidence="10" key="1">
    <citation type="submission" date="2021-02" db="EMBL/GenBank/DDBJ databases">
        <authorList>
            <person name="Steward A R."/>
        </authorList>
    </citation>
    <scope>NUCLEOTIDE SEQUENCE</scope>
</reference>
<keyword evidence="5 9" id="KW-1133">Transmembrane helix</keyword>
<evidence type="ECO:0000256" key="3">
    <source>
        <dbReference type="ARBA" id="ARBA00022692"/>
    </source>
</evidence>
<dbReference type="OrthoDB" id="6614360at2759"/>